<dbReference type="PROSITE" id="PS50404">
    <property type="entry name" value="GST_NTER"/>
    <property type="match status" value="1"/>
</dbReference>
<evidence type="ECO:0000259" key="1">
    <source>
        <dbReference type="PROSITE" id="PS50404"/>
    </source>
</evidence>
<evidence type="ECO:0000259" key="2">
    <source>
        <dbReference type="PROSITE" id="PS50405"/>
    </source>
</evidence>
<dbReference type="AlphaFoldDB" id="A0AA48HWD8"/>
<dbReference type="CDD" id="cd03051">
    <property type="entry name" value="GST_N_GTT2_like"/>
    <property type="match status" value="1"/>
</dbReference>
<gene>
    <name evidence="3" type="ORF">MACH26_13210</name>
</gene>
<accession>A0AA48HWD8</accession>
<dbReference type="KEGG" id="pmaw:MACH26_13210"/>
<dbReference type="InterPro" id="IPR010987">
    <property type="entry name" value="Glutathione-S-Trfase_C-like"/>
</dbReference>
<dbReference type="Proteomes" id="UP001333710">
    <property type="component" value="Chromosome"/>
</dbReference>
<keyword evidence="4" id="KW-1185">Reference proteome</keyword>
<dbReference type="Pfam" id="PF13409">
    <property type="entry name" value="GST_N_2"/>
    <property type="match status" value="1"/>
</dbReference>
<reference evidence="3" key="1">
    <citation type="submission" date="2023-01" db="EMBL/GenBank/DDBJ databases">
        <title>Complete genome sequence of Planctobacterium marinum strain Dej080120_11.</title>
        <authorList>
            <person name="Ueki S."/>
            <person name="Maruyama F."/>
        </authorList>
    </citation>
    <scope>NUCLEOTIDE SEQUENCE</scope>
    <source>
        <strain evidence="3">Dej080120_11</strain>
    </source>
</reference>
<dbReference type="InterPro" id="IPR004046">
    <property type="entry name" value="GST_C"/>
</dbReference>
<dbReference type="InterPro" id="IPR004045">
    <property type="entry name" value="Glutathione_S-Trfase_N"/>
</dbReference>
<feature type="domain" description="GST N-terminal" evidence="1">
    <location>
        <begin position="1"/>
        <end position="80"/>
    </location>
</feature>
<dbReference type="Gene3D" id="1.20.1050.10">
    <property type="match status" value="1"/>
</dbReference>
<proteinExistence type="predicted"/>
<evidence type="ECO:0000313" key="4">
    <source>
        <dbReference type="Proteomes" id="UP001333710"/>
    </source>
</evidence>
<dbReference type="InterPro" id="IPR036249">
    <property type="entry name" value="Thioredoxin-like_sf"/>
</dbReference>
<protein>
    <submittedName>
        <fullName evidence="3">Glutathione S-transferase</fullName>
    </submittedName>
</protein>
<dbReference type="Gene3D" id="3.40.30.10">
    <property type="entry name" value="Glutaredoxin"/>
    <property type="match status" value="1"/>
</dbReference>
<dbReference type="SUPFAM" id="SSF47616">
    <property type="entry name" value="GST C-terminal domain-like"/>
    <property type="match status" value="1"/>
</dbReference>
<dbReference type="EMBL" id="AP027272">
    <property type="protein sequence ID" value="BDX05800.1"/>
    <property type="molecule type" value="Genomic_DNA"/>
</dbReference>
<feature type="domain" description="GST C-terminal" evidence="2">
    <location>
        <begin position="85"/>
        <end position="208"/>
    </location>
</feature>
<evidence type="ECO:0000313" key="3">
    <source>
        <dbReference type="EMBL" id="BDX05800.1"/>
    </source>
</evidence>
<dbReference type="SFLD" id="SFLDS00019">
    <property type="entry name" value="Glutathione_Transferase_(cytos"/>
    <property type="match status" value="1"/>
</dbReference>
<dbReference type="PANTHER" id="PTHR44051">
    <property type="entry name" value="GLUTATHIONE S-TRANSFERASE-RELATED"/>
    <property type="match status" value="1"/>
</dbReference>
<dbReference type="InterPro" id="IPR036282">
    <property type="entry name" value="Glutathione-S-Trfase_C_sf"/>
</dbReference>
<dbReference type="PANTHER" id="PTHR44051:SF8">
    <property type="entry name" value="GLUTATHIONE S-TRANSFERASE GSTA"/>
    <property type="match status" value="1"/>
</dbReference>
<name>A0AA48HWD8_9ALTE</name>
<dbReference type="RefSeq" id="WP_338291792.1">
    <property type="nucleotide sequence ID" value="NZ_AP027272.1"/>
</dbReference>
<dbReference type="InterPro" id="IPR040079">
    <property type="entry name" value="Glutathione_S-Trfase"/>
</dbReference>
<dbReference type="PROSITE" id="PS50405">
    <property type="entry name" value="GST_CTER"/>
    <property type="match status" value="1"/>
</dbReference>
<dbReference type="SFLD" id="SFLDG00358">
    <property type="entry name" value="Main_(cytGST)"/>
    <property type="match status" value="1"/>
</dbReference>
<organism evidence="3 4">
    <name type="scientific">Planctobacterium marinum</name>
    <dbReference type="NCBI Taxonomy" id="1631968"/>
    <lineage>
        <taxon>Bacteria</taxon>
        <taxon>Pseudomonadati</taxon>
        <taxon>Pseudomonadota</taxon>
        <taxon>Gammaproteobacteria</taxon>
        <taxon>Alteromonadales</taxon>
        <taxon>Alteromonadaceae</taxon>
        <taxon>Planctobacterium</taxon>
    </lineage>
</organism>
<sequence length="208" mass="23761">MKLHNGTSPNGMRVTMFMQEKGIELPLNDISIMHGDTKKTEFLARNSLGQVPVLELDDGRYLTESIAICRYLESKYPGPALFGESAEEQAFIEMWNRRMELWLMTTFGSIGEHEIPYFQYRVEQNSAFAAAQRKEAIKRLTWLDNELSDGRDFIVDNQFSVADITGAASLMIAQFVKLAIPDDLENVQRWAKTVMSRNSFQASLPKRQ</sequence>
<dbReference type="Pfam" id="PF00043">
    <property type="entry name" value="GST_C"/>
    <property type="match status" value="1"/>
</dbReference>
<dbReference type="SUPFAM" id="SSF52833">
    <property type="entry name" value="Thioredoxin-like"/>
    <property type="match status" value="1"/>
</dbReference>
<dbReference type="InterPro" id="IPR034345">
    <property type="entry name" value="Gtt2-like_N"/>
</dbReference>